<dbReference type="Pfam" id="PF13560">
    <property type="entry name" value="HTH_31"/>
    <property type="match status" value="1"/>
</dbReference>
<dbReference type="EMBL" id="CP159253">
    <property type="protein sequence ID" value="XCG51484.1"/>
    <property type="molecule type" value="Genomic_DNA"/>
</dbReference>
<protein>
    <submittedName>
        <fullName evidence="2">Helix-turn-helix transcriptional regulator</fullName>
    </submittedName>
</protein>
<dbReference type="PROSITE" id="PS50943">
    <property type="entry name" value="HTH_CROC1"/>
    <property type="match status" value="1"/>
</dbReference>
<name>A0AAU8CXX8_9HYPH</name>
<dbReference type="CDD" id="cd00093">
    <property type="entry name" value="HTH_XRE"/>
    <property type="match status" value="1"/>
</dbReference>
<organism evidence="2">
    <name type="scientific">Mesorhizobium sp. WSM2240</name>
    <dbReference type="NCBI Taxonomy" id="3228851"/>
    <lineage>
        <taxon>Bacteria</taxon>
        <taxon>Pseudomonadati</taxon>
        <taxon>Pseudomonadota</taxon>
        <taxon>Alphaproteobacteria</taxon>
        <taxon>Hyphomicrobiales</taxon>
        <taxon>Phyllobacteriaceae</taxon>
        <taxon>Mesorhizobium</taxon>
    </lineage>
</organism>
<proteinExistence type="predicted"/>
<evidence type="ECO:0000259" key="1">
    <source>
        <dbReference type="PROSITE" id="PS50943"/>
    </source>
</evidence>
<dbReference type="AlphaFoldDB" id="A0AAU8CXX8"/>
<gene>
    <name evidence="2" type="ORF">ABVK50_13845</name>
</gene>
<feature type="domain" description="HTH cro/C1-type" evidence="1">
    <location>
        <begin position="18"/>
        <end position="46"/>
    </location>
</feature>
<sequence>MKTSRKPDHYDRAKGRELARLRKAAGLSQEQLATRLRISPKQLGKI</sequence>
<dbReference type="RefSeq" id="WP_353641011.1">
    <property type="nucleotide sequence ID" value="NZ_CP159253.1"/>
</dbReference>
<reference evidence="2" key="1">
    <citation type="submission" date="2024-06" db="EMBL/GenBank/DDBJ databases">
        <title>Mesorhizobium karijinii sp. nov., a symbiont of the iconic Swainsona formosa from arid Australia.</title>
        <authorList>
            <person name="Hill Y.J."/>
            <person name="Watkin E.L.J."/>
            <person name="O'Hara G.W."/>
            <person name="Terpolilli J."/>
            <person name="Tye M.L."/>
            <person name="Kohlmeier M.G."/>
        </authorList>
    </citation>
    <scope>NUCLEOTIDE SEQUENCE</scope>
    <source>
        <strain evidence="2">WSM2240</strain>
    </source>
</reference>
<accession>A0AAU8CXX8</accession>
<dbReference type="SUPFAM" id="SSF47413">
    <property type="entry name" value="lambda repressor-like DNA-binding domains"/>
    <property type="match status" value="1"/>
</dbReference>
<dbReference type="InterPro" id="IPR010982">
    <property type="entry name" value="Lambda_DNA-bd_dom_sf"/>
</dbReference>
<dbReference type="GO" id="GO:0003677">
    <property type="term" value="F:DNA binding"/>
    <property type="evidence" value="ECO:0007669"/>
    <property type="project" value="InterPro"/>
</dbReference>
<evidence type="ECO:0000313" key="2">
    <source>
        <dbReference type="EMBL" id="XCG51484.1"/>
    </source>
</evidence>
<dbReference type="Gene3D" id="1.10.260.40">
    <property type="entry name" value="lambda repressor-like DNA-binding domains"/>
    <property type="match status" value="1"/>
</dbReference>
<dbReference type="InterPro" id="IPR001387">
    <property type="entry name" value="Cro/C1-type_HTH"/>
</dbReference>